<comment type="caution">
    <text evidence="2">The sequence shown here is derived from an EMBL/GenBank/DDBJ whole genome shotgun (WGS) entry which is preliminary data.</text>
</comment>
<feature type="region of interest" description="Disordered" evidence="1">
    <location>
        <begin position="194"/>
        <end position="225"/>
    </location>
</feature>
<keyword evidence="3" id="KW-1185">Reference proteome</keyword>
<dbReference type="Proteomes" id="UP000288212">
    <property type="component" value="Unassembled WGS sequence"/>
</dbReference>
<organism evidence="2 3">
    <name type="scientific">Aliidiomarina haloalkalitolerans</name>
    <dbReference type="NCBI Taxonomy" id="859059"/>
    <lineage>
        <taxon>Bacteria</taxon>
        <taxon>Pseudomonadati</taxon>
        <taxon>Pseudomonadota</taxon>
        <taxon>Gammaproteobacteria</taxon>
        <taxon>Alteromonadales</taxon>
        <taxon>Idiomarinaceae</taxon>
        <taxon>Aliidiomarina</taxon>
    </lineage>
</organism>
<evidence type="ECO:0008006" key="4">
    <source>
        <dbReference type="Google" id="ProtNLM"/>
    </source>
</evidence>
<sequence>MKHVYAVKVVVASIGLVGILALSGCGRSEPVRTTLPPGELPSVQRQMQVLNDFTLSQWRGCNTDFERGQILGRDGYQNYWVCWGTTSSEHRYAFTLLAAPGNEQGAQVKLEFRRGHELGTNALLRTFFLLAGVDDEDERLRMRSDVSRYLITPPDVRRMMVQASQTPNGLIMEMGYNMPRSGYTTLQINARLPTTTNEEESPTAPMSPIETDAEDDEETQGSQSY</sequence>
<dbReference type="EMBL" id="PIPI01000005">
    <property type="protein sequence ID" value="RUO19522.1"/>
    <property type="molecule type" value="Genomic_DNA"/>
</dbReference>
<evidence type="ECO:0000313" key="2">
    <source>
        <dbReference type="EMBL" id="RUO19522.1"/>
    </source>
</evidence>
<dbReference type="RefSeq" id="WP_126793034.1">
    <property type="nucleotide sequence ID" value="NZ_PIPI01000005.1"/>
</dbReference>
<dbReference type="AlphaFoldDB" id="A0A432VSY7"/>
<protein>
    <recommendedName>
        <fullName evidence="4">Lipoprotein</fullName>
    </recommendedName>
</protein>
<accession>A0A432VSY7</accession>
<gene>
    <name evidence="2" type="ORF">CWE06_08305</name>
</gene>
<evidence type="ECO:0000313" key="3">
    <source>
        <dbReference type="Proteomes" id="UP000288212"/>
    </source>
</evidence>
<proteinExistence type="predicted"/>
<dbReference type="OrthoDB" id="6398548at2"/>
<evidence type="ECO:0000256" key="1">
    <source>
        <dbReference type="SAM" id="MobiDB-lite"/>
    </source>
</evidence>
<dbReference type="PROSITE" id="PS51257">
    <property type="entry name" value="PROKAR_LIPOPROTEIN"/>
    <property type="match status" value="1"/>
</dbReference>
<reference evidence="2 3" key="1">
    <citation type="journal article" date="2011" name="Front. Microbiol.">
        <title>Genomic signatures of strain selection and enhancement in Bacillus atrophaeus var. globigii, a historical biowarfare simulant.</title>
        <authorList>
            <person name="Gibbons H.S."/>
            <person name="Broomall S.M."/>
            <person name="McNew L.A."/>
            <person name="Daligault H."/>
            <person name="Chapman C."/>
            <person name="Bruce D."/>
            <person name="Karavis M."/>
            <person name="Krepps M."/>
            <person name="McGregor P.A."/>
            <person name="Hong C."/>
            <person name="Park K.H."/>
            <person name="Akmal A."/>
            <person name="Feldman A."/>
            <person name="Lin J.S."/>
            <person name="Chang W.E."/>
            <person name="Higgs B.W."/>
            <person name="Demirev P."/>
            <person name="Lindquist J."/>
            <person name="Liem A."/>
            <person name="Fochler E."/>
            <person name="Read T.D."/>
            <person name="Tapia R."/>
            <person name="Johnson S."/>
            <person name="Bishop-Lilly K.A."/>
            <person name="Detter C."/>
            <person name="Han C."/>
            <person name="Sozhamannan S."/>
            <person name="Rosenzweig C.N."/>
            <person name="Skowronski E.W."/>
        </authorList>
    </citation>
    <scope>NUCLEOTIDE SEQUENCE [LARGE SCALE GENOMIC DNA]</scope>
    <source>
        <strain evidence="2 3">AK5</strain>
    </source>
</reference>
<name>A0A432VSY7_9GAMM</name>